<dbReference type="EMBL" id="VVIW01000002">
    <property type="protein sequence ID" value="NHZ39158.1"/>
    <property type="molecule type" value="Genomic_DNA"/>
</dbReference>
<comment type="caution">
    <text evidence="2">The sequence shown here is derived from an EMBL/GenBank/DDBJ whole genome shotgun (WGS) entry which is preliminary data.</text>
</comment>
<organism evidence="2 3">
    <name type="scientific">Massilia aquatica</name>
    <dbReference type="NCBI Taxonomy" id="2609000"/>
    <lineage>
        <taxon>Bacteria</taxon>
        <taxon>Pseudomonadati</taxon>
        <taxon>Pseudomonadota</taxon>
        <taxon>Betaproteobacteria</taxon>
        <taxon>Burkholderiales</taxon>
        <taxon>Oxalobacteraceae</taxon>
        <taxon>Telluria group</taxon>
        <taxon>Massilia</taxon>
    </lineage>
</organism>
<accession>A0ABX0LXH8</accession>
<protein>
    <recommendedName>
        <fullName evidence="4">DUF2059 domain-containing protein</fullName>
    </recommendedName>
</protein>
<proteinExistence type="predicted"/>
<keyword evidence="3" id="KW-1185">Reference proteome</keyword>
<reference evidence="2 3" key="1">
    <citation type="submission" date="2019-09" db="EMBL/GenBank/DDBJ databases">
        <title>Taxonomy of Antarctic Massilia spp.: description of Massilia rubra sp. nov., Massilia aquatica sp. nov., Massilia mucilaginosa sp. nov., Massilia frigida sp. nov. isolated from streams, lakes and regoliths.</title>
        <authorList>
            <person name="Holochova P."/>
            <person name="Sedlacek I."/>
            <person name="Kralova S."/>
            <person name="Maslanova I."/>
            <person name="Busse H.-J."/>
            <person name="Stankova E."/>
            <person name="Vrbovska V."/>
            <person name="Kovarovic V."/>
            <person name="Bartak M."/>
            <person name="Svec P."/>
            <person name="Pantucek R."/>
        </authorList>
    </citation>
    <scope>NUCLEOTIDE SEQUENCE [LARGE SCALE GENOMIC DNA]</scope>
    <source>
        <strain evidence="2 3">CCM 8693</strain>
    </source>
</reference>
<evidence type="ECO:0000256" key="1">
    <source>
        <dbReference type="SAM" id="SignalP"/>
    </source>
</evidence>
<feature type="chain" id="PRO_5045971265" description="DUF2059 domain-containing protein" evidence="1">
    <location>
        <begin position="28"/>
        <end position="310"/>
    </location>
</feature>
<dbReference type="RefSeq" id="WP_167074622.1">
    <property type="nucleotide sequence ID" value="NZ_VVIW01000002.1"/>
</dbReference>
<keyword evidence="1" id="KW-0732">Signal</keyword>
<gene>
    <name evidence="2" type="ORF">F1609_03095</name>
</gene>
<evidence type="ECO:0008006" key="4">
    <source>
        <dbReference type="Google" id="ProtNLM"/>
    </source>
</evidence>
<name>A0ABX0LXH8_9BURK</name>
<sequence>MHASLMNAGRYAATALVFTMAMAQAHAAPATKETVRKYFDVTKASSLTDNVVETISAMQAKEWKEETNPKEKAKKKAMYDQTNKVIRRYVKWSALEPIAIESYQKELDEADVQGMIVHAQSPVGQIITNKMTPAIIKQLPAVGKHLEQRIETLSAQKAGAKTPAPVPPAPPANPKEAMARTLLSEMPGAREEFAAMTASMEARMIQNVNMVMGEGGSSGMEPEMKRIAKLFKEQVTFDEIVALKARMLASDLSEADMSAVIEDNKKPARRAQLLKAKKAEAAMQARMNTYLQETIMPVMVPELMKTLGKK</sequence>
<feature type="signal peptide" evidence="1">
    <location>
        <begin position="1"/>
        <end position="27"/>
    </location>
</feature>
<dbReference type="Proteomes" id="UP000819052">
    <property type="component" value="Unassembled WGS sequence"/>
</dbReference>
<evidence type="ECO:0000313" key="2">
    <source>
        <dbReference type="EMBL" id="NHZ39158.1"/>
    </source>
</evidence>
<evidence type="ECO:0000313" key="3">
    <source>
        <dbReference type="Proteomes" id="UP000819052"/>
    </source>
</evidence>